<accession>A0A2T7G2Q3</accession>
<evidence type="ECO:0000313" key="1">
    <source>
        <dbReference type="EMBL" id="PVA08697.1"/>
    </source>
</evidence>
<evidence type="ECO:0000313" key="2">
    <source>
        <dbReference type="Proteomes" id="UP000244446"/>
    </source>
</evidence>
<organism evidence="1 2">
    <name type="scientific">Pelagivirga sediminicola</name>
    <dbReference type="NCBI Taxonomy" id="2170575"/>
    <lineage>
        <taxon>Bacteria</taxon>
        <taxon>Pseudomonadati</taxon>
        <taxon>Pseudomonadota</taxon>
        <taxon>Alphaproteobacteria</taxon>
        <taxon>Rhodobacterales</taxon>
        <taxon>Paracoccaceae</taxon>
        <taxon>Pelagivirga</taxon>
    </lineage>
</organism>
<gene>
    <name evidence="1" type="ORF">DC366_17660</name>
</gene>
<keyword evidence="2" id="KW-1185">Reference proteome</keyword>
<protein>
    <recommendedName>
        <fullName evidence="3">DUF2946 domain-containing protein</fullName>
    </recommendedName>
</protein>
<sequence length="121" mass="12998">MFRSMQRNWAIWMRAVTVAAAVTAILASALAVSPKINHRDLTAQPAVASAAGGGVIVDRAAQPGSDRNCHSGHSCILVNLPTNDLALTRFDSAPEISRETDFLPSAAEKMRFHPPRILSHV</sequence>
<dbReference type="RefSeq" id="WP_108693515.1">
    <property type="nucleotide sequence ID" value="NZ_QCYH01000019.1"/>
</dbReference>
<evidence type="ECO:0008006" key="3">
    <source>
        <dbReference type="Google" id="ProtNLM"/>
    </source>
</evidence>
<dbReference type="AlphaFoldDB" id="A0A2T7G2Q3"/>
<dbReference type="EMBL" id="QCYH01000019">
    <property type="protein sequence ID" value="PVA08697.1"/>
    <property type="molecule type" value="Genomic_DNA"/>
</dbReference>
<reference evidence="1 2" key="1">
    <citation type="submission" date="2018-04" db="EMBL/GenBank/DDBJ databases">
        <title>Pelagivirga bohaiensis gen. nov., sp. nov., a bacterium isolated from the Bohai Sea.</title>
        <authorList>
            <person name="Ji X."/>
        </authorList>
    </citation>
    <scope>NUCLEOTIDE SEQUENCE [LARGE SCALE GENOMIC DNA]</scope>
    <source>
        <strain evidence="1 2">BH-SD19</strain>
    </source>
</reference>
<dbReference type="Proteomes" id="UP000244446">
    <property type="component" value="Unassembled WGS sequence"/>
</dbReference>
<proteinExistence type="predicted"/>
<name>A0A2T7G2Q3_9RHOB</name>
<comment type="caution">
    <text evidence="1">The sequence shown here is derived from an EMBL/GenBank/DDBJ whole genome shotgun (WGS) entry which is preliminary data.</text>
</comment>